<dbReference type="Pfam" id="PF00027">
    <property type="entry name" value="cNMP_binding"/>
    <property type="match status" value="1"/>
</dbReference>
<dbReference type="SUPFAM" id="SSF51206">
    <property type="entry name" value="cAMP-binding domain-like"/>
    <property type="match status" value="1"/>
</dbReference>
<dbReference type="InterPro" id="IPR000595">
    <property type="entry name" value="cNMP-bd_dom"/>
</dbReference>
<keyword evidence="3 6" id="KW-0812">Transmembrane</keyword>
<evidence type="ECO:0000256" key="6">
    <source>
        <dbReference type="SAM" id="Phobius"/>
    </source>
</evidence>
<evidence type="ECO:0000256" key="5">
    <source>
        <dbReference type="ARBA" id="ARBA00023136"/>
    </source>
</evidence>
<feature type="transmembrane region" description="Helical" evidence="6">
    <location>
        <begin position="140"/>
        <end position="166"/>
    </location>
</feature>
<evidence type="ECO:0000256" key="4">
    <source>
        <dbReference type="ARBA" id="ARBA00022989"/>
    </source>
</evidence>
<evidence type="ECO:0000256" key="3">
    <source>
        <dbReference type="ARBA" id="ARBA00022692"/>
    </source>
</evidence>
<keyword evidence="4 6" id="KW-1133">Transmembrane helix</keyword>
<dbReference type="Pfam" id="PF03631">
    <property type="entry name" value="Virul_fac_BrkB"/>
    <property type="match status" value="1"/>
</dbReference>
<accession>A0A0F9EG81</accession>
<dbReference type="AlphaFoldDB" id="A0A0F9EG81"/>
<keyword evidence="5 6" id="KW-0472">Membrane</keyword>
<dbReference type="PANTHER" id="PTHR30213">
    <property type="entry name" value="INNER MEMBRANE PROTEIN YHJD"/>
    <property type="match status" value="1"/>
</dbReference>
<dbReference type="InterPro" id="IPR018490">
    <property type="entry name" value="cNMP-bd_dom_sf"/>
</dbReference>
<dbReference type="Gene3D" id="2.60.120.10">
    <property type="entry name" value="Jelly Rolls"/>
    <property type="match status" value="1"/>
</dbReference>
<gene>
    <name evidence="8" type="ORF">LCGC14_2429850</name>
</gene>
<evidence type="ECO:0000256" key="1">
    <source>
        <dbReference type="ARBA" id="ARBA00004651"/>
    </source>
</evidence>
<evidence type="ECO:0000256" key="2">
    <source>
        <dbReference type="ARBA" id="ARBA00022475"/>
    </source>
</evidence>
<feature type="domain" description="Cyclic nucleotide-binding" evidence="7">
    <location>
        <begin position="294"/>
        <end position="372"/>
    </location>
</feature>
<protein>
    <recommendedName>
        <fullName evidence="7">Cyclic nucleotide-binding domain-containing protein</fullName>
    </recommendedName>
</protein>
<feature type="transmembrane region" description="Helical" evidence="6">
    <location>
        <begin position="38"/>
        <end position="56"/>
    </location>
</feature>
<evidence type="ECO:0000259" key="7">
    <source>
        <dbReference type="PROSITE" id="PS50042"/>
    </source>
</evidence>
<keyword evidence="2" id="KW-1003">Cell membrane</keyword>
<dbReference type="PANTHER" id="PTHR30213:SF0">
    <property type="entry name" value="UPF0761 MEMBRANE PROTEIN YIHY"/>
    <property type="match status" value="1"/>
</dbReference>
<dbReference type="EMBL" id="LAZR01037138">
    <property type="protein sequence ID" value="KKL22993.1"/>
    <property type="molecule type" value="Genomic_DNA"/>
</dbReference>
<comment type="caution">
    <text evidence="8">The sequence shown here is derived from an EMBL/GenBank/DDBJ whole genome shotgun (WGS) entry which is preliminary data.</text>
</comment>
<feature type="transmembrane region" description="Helical" evidence="6">
    <location>
        <begin position="242"/>
        <end position="266"/>
    </location>
</feature>
<evidence type="ECO:0000313" key="8">
    <source>
        <dbReference type="EMBL" id="KKL22993.1"/>
    </source>
</evidence>
<organism evidence="8">
    <name type="scientific">marine sediment metagenome</name>
    <dbReference type="NCBI Taxonomy" id="412755"/>
    <lineage>
        <taxon>unclassified sequences</taxon>
        <taxon>metagenomes</taxon>
        <taxon>ecological metagenomes</taxon>
    </lineage>
</organism>
<feature type="transmembrane region" description="Helical" evidence="6">
    <location>
        <begin position="178"/>
        <end position="196"/>
    </location>
</feature>
<dbReference type="PROSITE" id="PS50042">
    <property type="entry name" value="CNMP_BINDING_3"/>
    <property type="match status" value="1"/>
</dbReference>
<feature type="transmembrane region" description="Helical" evidence="6">
    <location>
        <begin position="203"/>
        <end position="222"/>
    </location>
</feature>
<dbReference type="NCBIfam" id="TIGR00765">
    <property type="entry name" value="yihY_not_rbn"/>
    <property type="match status" value="1"/>
</dbReference>
<dbReference type="GO" id="GO:0005886">
    <property type="term" value="C:plasma membrane"/>
    <property type="evidence" value="ECO:0007669"/>
    <property type="project" value="UniProtKB-SubCell"/>
</dbReference>
<feature type="transmembrane region" description="Helical" evidence="6">
    <location>
        <begin position="100"/>
        <end position="119"/>
    </location>
</feature>
<dbReference type="InterPro" id="IPR014710">
    <property type="entry name" value="RmlC-like_jellyroll"/>
</dbReference>
<dbReference type="CDD" id="cd00038">
    <property type="entry name" value="CAP_ED"/>
    <property type="match status" value="1"/>
</dbReference>
<name>A0A0F9EG81_9ZZZZ</name>
<comment type="subcellular location">
    <subcellularLocation>
        <location evidence="1">Cell membrane</location>
        <topology evidence="1">Multi-pass membrane protein</topology>
    </subcellularLocation>
</comment>
<sequence length="382" mass="42514">MDNGHNKLELAARNTALVLTESVRAFFRNDGLTASSSLAFFSTIAMIPALFLLTYVNSFSESISHLMILKSQTVLEEFIPASSAEVLDQLLSVSAPKHTLGLINILILLWSITPLMSAIRRAFSNIYKTGRKPLYFIVKLLDILLVTAFVLSYATVATSGVLLSLLPAEFIPAYFKTFLPYLMLIALVFVSYKAFSPKVKSRYLLAGALVSTTLWFVMRPAFNVFLTYNAKFGFIFGSLKSIFVVVLWIYLSQCIYLFGVEVAATLRRREALVIKKLMDGKSPEYMRTAHSLLRSFGPDETILEEGGTHPWMYFIRSGSVIVKKDGVKVAELGEGRFLGEMSFLLGEPRSATVSSVGQVELITISHDNFSVLTREFPIQTMG</sequence>
<dbReference type="InterPro" id="IPR017039">
    <property type="entry name" value="Virul_fac_BrkB"/>
</dbReference>
<proteinExistence type="predicted"/>
<reference evidence="8" key="1">
    <citation type="journal article" date="2015" name="Nature">
        <title>Complex archaea that bridge the gap between prokaryotes and eukaryotes.</title>
        <authorList>
            <person name="Spang A."/>
            <person name="Saw J.H."/>
            <person name="Jorgensen S.L."/>
            <person name="Zaremba-Niedzwiedzka K."/>
            <person name="Martijn J."/>
            <person name="Lind A.E."/>
            <person name="van Eijk R."/>
            <person name="Schleper C."/>
            <person name="Guy L."/>
            <person name="Ettema T.J."/>
        </authorList>
    </citation>
    <scope>NUCLEOTIDE SEQUENCE</scope>
</reference>